<evidence type="ECO:0000256" key="4">
    <source>
        <dbReference type="ARBA" id="ARBA00022691"/>
    </source>
</evidence>
<evidence type="ECO:0000313" key="7">
    <source>
        <dbReference type="EMBL" id="MCB5446201.1"/>
    </source>
</evidence>
<dbReference type="InterPro" id="IPR029063">
    <property type="entry name" value="SAM-dependent_MTases_sf"/>
</dbReference>
<dbReference type="PRINTS" id="PR00507">
    <property type="entry name" value="N12N6MTFRASE"/>
</dbReference>
<gene>
    <name evidence="7" type="primary">pglX</name>
    <name evidence="7" type="ORF">LIP50_08315</name>
</gene>
<evidence type="ECO:0000256" key="2">
    <source>
        <dbReference type="ARBA" id="ARBA00022603"/>
    </source>
</evidence>
<feature type="domain" description="Type II methyltransferase M.TaqI-like" evidence="6">
    <location>
        <begin position="354"/>
        <end position="579"/>
    </location>
</feature>
<keyword evidence="2 7" id="KW-0489">Methyltransferase</keyword>
<evidence type="ECO:0000256" key="1">
    <source>
        <dbReference type="ARBA" id="ARBA00011900"/>
    </source>
</evidence>
<dbReference type="InterPro" id="IPR050953">
    <property type="entry name" value="N4_N6_ade-DNA_methylase"/>
</dbReference>
<dbReference type="RefSeq" id="WP_226924213.1">
    <property type="nucleotide sequence ID" value="NZ_BAABXU010000001.1"/>
</dbReference>
<accession>A0ABS8CXN3</accession>
<evidence type="ECO:0000259" key="6">
    <source>
        <dbReference type="Pfam" id="PF07669"/>
    </source>
</evidence>
<dbReference type="NCBIfam" id="NF033452">
    <property type="entry name" value="BREX_1_MTaseX"/>
    <property type="match status" value="1"/>
</dbReference>
<dbReference type="GO" id="GO:0032259">
    <property type="term" value="P:methylation"/>
    <property type="evidence" value="ECO:0007669"/>
    <property type="project" value="UniProtKB-KW"/>
</dbReference>
<dbReference type="EC" id="2.1.1.72" evidence="1"/>
<dbReference type="InterPro" id="IPR047939">
    <property type="entry name" value="BREX_1_PglX"/>
</dbReference>
<protein>
    <recommendedName>
        <fullName evidence="1">site-specific DNA-methyltransferase (adenine-specific)</fullName>
        <ecNumber evidence="1">2.1.1.72</ecNumber>
    </recommendedName>
</protein>
<comment type="caution">
    <text evidence="7">The sequence shown here is derived from an EMBL/GenBank/DDBJ whole genome shotgun (WGS) entry which is preliminary data.</text>
</comment>
<dbReference type="PROSITE" id="PS00092">
    <property type="entry name" value="N6_MTASE"/>
    <property type="match status" value="1"/>
</dbReference>
<dbReference type="SUPFAM" id="SSF53335">
    <property type="entry name" value="S-adenosyl-L-methionine-dependent methyltransferases"/>
    <property type="match status" value="1"/>
</dbReference>
<dbReference type="Proteomes" id="UP001299409">
    <property type="component" value="Unassembled WGS sequence"/>
</dbReference>
<sequence length="1199" mass="140765">MHKDSVKNFAVNARRKLIDSVSQKAYGLGISIDEIKEVEQIPNGSRIKINNDYVYLTDIETEHRERLIDQIQYKGYEQVVEEVAYTWFNRIIAIRFMELNDYLPTRVRVLSSEEENKVEPDAVTQALELIEDLRLDREKIYNYQDNNDTEGLFKYIFIKQCNALGKIMPVMFEKIQDYTELLLPDNLLVEGSVIRDLISDIEEEAFKEQVEIIGWLYQYYISEKKDGVFAGLKKNKKITKENIPAATQLFTPDWIVKYMVENSLGRLWLEGHHDEELKSSWKYYLEEAEQEPDVEKELEKIREESKKLSPEDITVLDPAMGSGHILVYAFDVLYQIYLSVGYSEREIPRLILEKNLYGLDIDDRAGQLAYFALIMKARSYSRRLFKEIEKSPIELNVCAIQESNEISEKDIEYFADGDEDLKNDVEYLVEVFTDAKEYGSILEVEQVDFLKIENKINSIEINSINLFNKDSIKNLINIVPILIKQAKLMTSKYNICITNPPYMGFGSMNIDLSNYIKINYKESKNDLYAVFIEKSTRYSLNYVAMITQHTWMFVMGFEKLRKNILNNYNIQSMIHLGSKAFEEISGEVVQTCSFVIRNNNNIKLSTFIRLTDFDSSKEKQYKYISLNRNLYSSYRFNNVDIKNFYEIEGVPLAYWLDSKYIDAFKYGEKLKNVSDLKTGLSTMDNNRFLRYWYEVNNNNIGYNVKSIEESVKSNKKWFNYIKGGLNRKWYGNRELVVNWYNDGQEIRKKAKGASGGRIVSTEYYFKESLTWSYISSDTFAMRYNPVGSIFDSIGTSCFVKDSKDIYYLQGFLNSKIAYEMLKVLAPTMAFNPGSVGKLPIIKNYKEYDNINKYVKHNINIARNNWDSFETSLDFKKHPIIEFKTNNIENSFKNWSDFAEKQFNQLKSNEEELNRIFIDIYGLQDELTPEVEDKDITIRKADRDREMKSFISYAVGCMMGRYSLDEEGLVFAGGEFDINRYKTFKADKDAIIPITDMEYFEDDIVSRFVEFVKVMFGKETLEENLNYIADTECFKRKANETSRDCLRRYFLKGFMEDHLKVYQKRPIYWMFDSGKQNGFKALIYMHRYDENMVAKVRADYLHVLQRKYESEINRLDNDINSEILSTKEKTVAKKRKEKIQKQLAECKQYDQVIAHVAHQRIAIDLDDGVKVNYQKFQGVEVPQGDGKKDLKQDLLFKVKM</sequence>
<dbReference type="InterPro" id="IPR011639">
    <property type="entry name" value="MethylTrfase_TaqI-like_dom"/>
</dbReference>
<dbReference type="Gene3D" id="3.40.50.150">
    <property type="entry name" value="Vaccinia Virus protein VP39"/>
    <property type="match status" value="1"/>
</dbReference>
<dbReference type="PANTHER" id="PTHR33841:SF1">
    <property type="entry name" value="DNA METHYLTRANSFERASE A"/>
    <property type="match status" value="1"/>
</dbReference>
<name>A0ABS8CXN3_9FIRM</name>
<evidence type="ECO:0000313" key="8">
    <source>
        <dbReference type="Proteomes" id="UP001299409"/>
    </source>
</evidence>
<dbReference type="Pfam" id="PF07669">
    <property type="entry name" value="Eco57I"/>
    <property type="match status" value="1"/>
</dbReference>
<proteinExistence type="predicted"/>
<evidence type="ECO:0000256" key="5">
    <source>
        <dbReference type="ARBA" id="ARBA00047942"/>
    </source>
</evidence>
<dbReference type="InterPro" id="IPR002052">
    <property type="entry name" value="DNA_methylase_N6_adenine_CS"/>
</dbReference>
<comment type="catalytic activity">
    <reaction evidence="5">
        <text>a 2'-deoxyadenosine in DNA + S-adenosyl-L-methionine = an N(6)-methyl-2'-deoxyadenosine in DNA + S-adenosyl-L-homocysteine + H(+)</text>
        <dbReference type="Rhea" id="RHEA:15197"/>
        <dbReference type="Rhea" id="RHEA-COMP:12418"/>
        <dbReference type="Rhea" id="RHEA-COMP:12419"/>
        <dbReference type="ChEBI" id="CHEBI:15378"/>
        <dbReference type="ChEBI" id="CHEBI:57856"/>
        <dbReference type="ChEBI" id="CHEBI:59789"/>
        <dbReference type="ChEBI" id="CHEBI:90615"/>
        <dbReference type="ChEBI" id="CHEBI:90616"/>
        <dbReference type="EC" id="2.1.1.72"/>
    </reaction>
</comment>
<evidence type="ECO:0000256" key="3">
    <source>
        <dbReference type="ARBA" id="ARBA00022679"/>
    </source>
</evidence>
<keyword evidence="4" id="KW-0949">S-adenosyl-L-methionine</keyword>
<keyword evidence="8" id="KW-1185">Reference proteome</keyword>
<organism evidence="7 8">
    <name type="scientific">Intestinibacter bartlettii</name>
    <dbReference type="NCBI Taxonomy" id="261299"/>
    <lineage>
        <taxon>Bacteria</taxon>
        <taxon>Bacillati</taxon>
        <taxon>Bacillota</taxon>
        <taxon>Clostridia</taxon>
        <taxon>Peptostreptococcales</taxon>
        <taxon>Peptostreptococcaceae</taxon>
        <taxon>Intestinibacter</taxon>
    </lineage>
</organism>
<dbReference type="PANTHER" id="PTHR33841">
    <property type="entry name" value="DNA METHYLTRANSFERASE YEEA-RELATED"/>
    <property type="match status" value="1"/>
</dbReference>
<keyword evidence="3 7" id="KW-0808">Transferase</keyword>
<reference evidence="7 8" key="1">
    <citation type="submission" date="2021-10" db="EMBL/GenBank/DDBJ databases">
        <title>Collection of gut derived symbiotic bacterial strains cultured from healthy donors.</title>
        <authorList>
            <person name="Lin H."/>
            <person name="Littmann E."/>
            <person name="Claire K."/>
            <person name="Pamer E."/>
        </authorList>
    </citation>
    <scope>NUCLEOTIDE SEQUENCE [LARGE SCALE GENOMIC DNA]</scope>
    <source>
        <strain evidence="7 8">MSK.17.68</strain>
    </source>
</reference>
<dbReference type="GO" id="GO:0009007">
    <property type="term" value="F:site-specific DNA-methyltransferase (adenine-specific) activity"/>
    <property type="evidence" value="ECO:0007669"/>
    <property type="project" value="UniProtKB-EC"/>
</dbReference>
<dbReference type="EMBL" id="JAJBMB010000007">
    <property type="protein sequence ID" value="MCB5446201.1"/>
    <property type="molecule type" value="Genomic_DNA"/>
</dbReference>